<reference evidence="9 10" key="1">
    <citation type="submission" date="2011-08" db="EMBL/GenBank/DDBJ databases">
        <title>The Genome Sequence of Clostridium hathewayi WAL-18680.</title>
        <authorList>
            <consortium name="The Broad Institute Genome Sequencing Platform"/>
            <person name="Earl A."/>
            <person name="Ward D."/>
            <person name="Feldgarden M."/>
            <person name="Gevers D."/>
            <person name="Finegold S.M."/>
            <person name="Summanen P.H."/>
            <person name="Molitoris D.R."/>
            <person name="Song M."/>
            <person name="Daigneault M."/>
            <person name="Allen-Vercoe E."/>
            <person name="Young S.K."/>
            <person name="Zeng Q."/>
            <person name="Gargeya S."/>
            <person name="Fitzgerald M."/>
            <person name="Haas B."/>
            <person name="Abouelleil A."/>
            <person name="Alvarado L."/>
            <person name="Arachchi H.M."/>
            <person name="Berlin A."/>
            <person name="Brown A."/>
            <person name="Chapman S.B."/>
            <person name="Chen Z."/>
            <person name="Dunbar C."/>
            <person name="Freedman E."/>
            <person name="Gearin G."/>
            <person name="Gellesch M."/>
            <person name="Goldberg J."/>
            <person name="Griggs A."/>
            <person name="Gujja S."/>
            <person name="Heiman D."/>
            <person name="Howarth C."/>
            <person name="Larson L."/>
            <person name="Lui A."/>
            <person name="MacDonald P.J.P."/>
            <person name="Montmayeur A."/>
            <person name="Murphy C."/>
            <person name="Neiman D."/>
            <person name="Pearson M."/>
            <person name="Priest M."/>
            <person name="Roberts A."/>
            <person name="Saif S."/>
            <person name="Shea T."/>
            <person name="Shenoy N."/>
            <person name="Sisk P."/>
            <person name="Stolte C."/>
            <person name="Sykes S."/>
            <person name="Wortman J."/>
            <person name="Nusbaum C."/>
            <person name="Birren B."/>
        </authorList>
    </citation>
    <scope>NUCLEOTIDE SEQUENCE [LARGE SCALE GENOMIC DNA]</scope>
    <source>
        <strain evidence="9 10">WAL-18680</strain>
    </source>
</reference>
<evidence type="ECO:0008006" key="11">
    <source>
        <dbReference type="Google" id="ProtNLM"/>
    </source>
</evidence>
<organism evidence="9 10">
    <name type="scientific">Hungatella hathewayi WAL-18680</name>
    <dbReference type="NCBI Taxonomy" id="742737"/>
    <lineage>
        <taxon>Bacteria</taxon>
        <taxon>Bacillati</taxon>
        <taxon>Bacillota</taxon>
        <taxon>Clostridia</taxon>
        <taxon>Lachnospirales</taxon>
        <taxon>Lachnospiraceae</taxon>
        <taxon>Hungatella</taxon>
    </lineage>
</organism>
<dbReference type="Proteomes" id="UP000005384">
    <property type="component" value="Unassembled WGS sequence"/>
</dbReference>
<keyword evidence="4" id="KW-1003">Cell membrane</keyword>
<dbReference type="GO" id="GO:0015385">
    <property type="term" value="F:sodium:proton antiporter activity"/>
    <property type="evidence" value="ECO:0007669"/>
    <property type="project" value="TreeGrafter"/>
</dbReference>
<dbReference type="PATRIC" id="fig|742737.3.peg.1286"/>
<evidence type="ECO:0000256" key="8">
    <source>
        <dbReference type="SAM" id="Phobius"/>
    </source>
</evidence>
<sequence length="104" mass="11785">MIELESAYRILLTICVVVLGIFIICSIIRSVLGPRIADRVIAVNMVGTMTIIIIAILSVYLDENYLVDVSLIYAMISFLAVIVLCKVYIGVYRERKEQQEEKED</sequence>
<gene>
    <name evidence="9" type="ORF">HMPREF9473_01277</name>
</gene>
<dbReference type="PANTHER" id="PTHR34702:SF1">
    <property type="entry name" value="NA(+)_H(+) ANTIPORTER SUBUNIT F"/>
    <property type="match status" value="1"/>
</dbReference>
<dbReference type="AlphaFoldDB" id="G5ICU2"/>
<dbReference type="RefSeq" id="WP_006779262.1">
    <property type="nucleotide sequence ID" value="NZ_CP040506.1"/>
</dbReference>
<dbReference type="EMBL" id="ADLN01000012">
    <property type="protein sequence ID" value="EHI60713.1"/>
    <property type="molecule type" value="Genomic_DNA"/>
</dbReference>
<accession>G5ICU2</accession>
<evidence type="ECO:0000256" key="1">
    <source>
        <dbReference type="ARBA" id="ARBA00004651"/>
    </source>
</evidence>
<comment type="caution">
    <text evidence="9">The sequence shown here is derived from an EMBL/GenBank/DDBJ whole genome shotgun (WGS) entry which is preliminary data.</text>
</comment>
<comment type="similarity">
    <text evidence="2">Belongs to the CPA3 antiporters (TC 2.A.63) subunit F family.</text>
</comment>
<feature type="transmembrane region" description="Helical" evidence="8">
    <location>
        <begin position="72"/>
        <end position="92"/>
    </location>
</feature>
<evidence type="ECO:0000313" key="9">
    <source>
        <dbReference type="EMBL" id="EHI60713.1"/>
    </source>
</evidence>
<evidence type="ECO:0000256" key="2">
    <source>
        <dbReference type="ARBA" id="ARBA00009212"/>
    </source>
</evidence>
<dbReference type="HOGENOM" id="CLU_125825_2_1_9"/>
<comment type="subcellular location">
    <subcellularLocation>
        <location evidence="1">Cell membrane</location>
        <topology evidence="1">Multi-pass membrane protein</topology>
    </subcellularLocation>
</comment>
<keyword evidence="3" id="KW-0813">Transport</keyword>
<evidence type="ECO:0000256" key="6">
    <source>
        <dbReference type="ARBA" id="ARBA00022989"/>
    </source>
</evidence>
<dbReference type="Pfam" id="PF04066">
    <property type="entry name" value="MrpF_PhaF"/>
    <property type="match status" value="1"/>
</dbReference>
<evidence type="ECO:0000313" key="10">
    <source>
        <dbReference type="Proteomes" id="UP000005384"/>
    </source>
</evidence>
<protein>
    <recommendedName>
        <fullName evidence="11">Sodium:proton antiporter</fullName>
    </recommendedName>
</protein>
<dbReference type="InterPro" id="IPR007208">
    <property type="entry name" value="MrpF/PhaF-like"/>
</dbReference>
<evidence type="ECO:0000256" key="4">
    <source>
        <dbReference type="ARBA" id="ARBA00022475"/>
    </source>
</evidence>
<feature type="transmembrane region" description="Helical" evidence="8">
    <location>
        <begin position="6"/>
        <end position="28"/>
    </location>
</feature>
<proteinExistence type="inferred from homology"/>
<keyword evidence="5 8" id="KW-0812">Transmembrane</keyword>
<evidence type="ECO:0000256" key="3">
    <source>
        <dbReference type="ARBA" id="ARBA00022448"/>
    </source>
</evidence>
<keyword evidence="6 8" id="KW-1133">Transmembrane helix</keyword>
<feature type="transmembrane region" description="Helical" evidence="8">
    <location>
        <begin position="40"/>
        <end position="60"/>
    </location>
</feature>
<name>G5ICU2_9FIRM</name>
<keyword evidence="10" id="KW-1185">Reference proteome</keyword>
<dbReference type="GO" id="GO:0005886">
    <property type="term" value="C:plasma membrane"/>
    <property type="evidence" value="ECO:0007669"/>
    <property type="project" value="UniProtKB-SubCell"/>
</dbReference>
<evidence type="ECO:0000256" key="7">
    <source>
        <dbReference type="ARBA" id="ARBA00023136"/>
    </source>
</evidence>
<evidence type="ECO:0000256" key="5">
    <source>
        <dbReference type="ARBA" id="ARBA00022692"/>
    </source>
</evidence>
<dbReference type="OrthoDB" id="9799958at2"/>
<dbReference type="PANTHER" id="PTHR34702">
    <property type="entry name" value="NA(+)/H(+) ANTIPORTER SUBUNIT F1"/>
    <property type="match status" value="1"/>
</dbReference>
<keyword evidence="7 8" id="KW-0472">Membrane</keyword>